<keyword evidence="3" id="KW-0597">Phosphoprotein</keyword>
<dbReference type="Gene3D" id="3.40.50.2300">
    <property type="match status" value="1"/>
</dbReference>
<dbReference type="GO" id="GO:1902201">
    <property type="term" value="P:negative regulation of bacterial-type flagellum-dependent cell motility"/>
    <property type="evidence" value="ECO:0007669"/>
    <property type="project" value="TreeGrafter"/>
</dbReference>
<keyword evidence="8" id="KW-1185">Reference proteome</keyword>
<evidence type="ECO:0000256" key="2">
    <source>
        <dbReference type="ARBA" id="ARBA00034247"/>
    </source>
</evidence>
<comment type="catalytic activity">
    <reaction evidence="2">
        <text>2 GTP = 3',3'-c-di-GMP + 2 diphosphate</text>
        <dbReference type="Rhea" id="RHEA:24898"/>
        <dbReference type="ChEBI" id="CHEBI:33019"/>
        <dbReference type="ChEBI" id="CHEBI:37565"/>
        <dbReference type="ChEBI" id="CHEBI:58805"/>
        <dbReference type="EC" id="2.7.7.65"/>
    </reaction>
</comment>
<evidence type="ECO:0000259" key="6">
    <source>
        <dbReference type="PROSITE" id="PS50887"/>
    </source>
</evidence>
<dbReference type="SUPFAM" id="SSF52172">
    <property type="entry name" value="CheY-like"/>
    <property type="match status" value="1"/>
</dbReference>
<dbReference type="InterPro" id="IPR050469">
    <property type="entry name" value="Diguanylate_Cyclase"/>
</dbReference>
<dbReference type="PANTHER" id="PTHR45138:SF9">
    <property type="entry name" value="DIGUANYLATE CYCLASE DGCM-RELATED"/>
    <property type="match status" value="1"/>
</dbReference>
<feature type="domain" description="GGDEF" evidence="6">
    <location>
        <begin position="177"/>
        <end position="307"/>
    </location>
</feature>
<feature type="modified residue" description="4-aspartylphosphate" evidence="3">
    <location>
        <position position="60"/>
    </location>
</feature>
<evidence type="ECO:0000256" key="1">
    <source>
        <dbReference type="ARBA" id="ARBA00012528"/>
    </source>
</evidence>
<dbReference type="RefSeq" id="WP_078789265.1">
    <property type="nucleotide sequence ID" value="NZ_FUWR01000003.1"/>
</dbReference>
<evidence type="ECO:0000256" key="4">
    <source>
        <dbReference type="SAM" id="Coils"/>
    </source>
</evidence>
<proteinExistence type="predicted"/>
<dbReference type="Pfam" id="PF00990">
    <property type="entry name" value="GGDEF"/>
    <property type="match status" value="1"/>
</dbReference>
<evidence type="ECO:0000256" key="3">
    <source>
        <dbReference type="PROSITE-ProRule" id="PRU00169"/>
    </source>
</evidence>
<dbReference type="Pfam" id="PF00072">
    <property type="entry name" value="Response_reg"/>
    <property type="match status" value="1"/>
</dbReference>
<dbReference type="InterPro" id="IPR000160">
    <property type="entry name" value="GGDEF_dom"/>
</dbReference>
<dbReference type="GO" id="GO:0043709">
    <property type="term" value="P:cell adhesion involved in single-species biofilm formation"/>
    <property type="evidence" value="ECO:0007669"/>
    <property type="project" value="TreeGrafter"/>
</dbReference>
<feature type="coiled-coil region" evidence="4">
    <location>
        <begin position="122"/>
        <end position="149"/>
    </location>
</feature>
<dbReference type="EC" id="2.7.7.65" evidence="1"/>
<dbReference type="SMART" id="SM00448">
    <property type="entry name" value="REC"/>
    <property type="match status" value="1"/>
</dbReference>
<feature type="domain" description="Response regulatory" evidence="5">
    <location>
        <begin position="9"/>
        <end position="127"/>
    </location>
</feature>
<dbReference type="NCBIfam" id="TIGR00254">
    <property type="entry name" value="GGDEF"/>
    <property type="match status" value="1"/>
</dbReference>
<dbReference type="Gene3D" id="3.30.70.270">
    <property type="match status" value="1"/>
</dbReference>
<dbReference type="FunFam" id="3.30.70.270:FF:000001">
    <property type="entry name" value="Diguanylate cyclase domain protein"/>
    <property type="match status" value="1"/>
</dbReference>
<accession>A0A1T4LPD8</accession>
<dbReference type="STRING" id="115783.SAMN02745119_00987"/>
<dbReference type="GO" id="GO:0005886">
    <property type="term" value="C:plasma membrane"/>
    <property type="evidence" value="ECO:0007669"/>
    <property type="project" value="TreeGrafter"/>
</dbReference>
<organism evidence="7 8">
    <name type="scientific">Trichlorobacter thiogenes</name>
    <dbReference type="NCBI Taxonomy" id="115783"/>
    <lineage>
        <taxon>Bacteria</taxon>
        <taxon>Pseudomonadati</taxon>
        <taxon>Thermodesulfobacteriota</taxon>
        <taxon>Desulfuromonadia</taxon>
        <taxon>Geobacterales</taxon>
        <taxon>Geobacteraceae</taxon>
        <taxon>Trichlorobacter</taxon>
    </lineage>
</organism>
<dbReference type="SMART" id="SM00267">
    <property type="entry name" value="GGDEF"/>
    <property type="match status" value="1"/>
</dbReference>
<dbReference type="SUPFAM" id="SSF55073">
    <property type="entry name" value="Nucleotide cyclase"/>
    <property type="match status" value="1"/>
</dbReference>
<dbReference type="EMBL" id="FUWR01000003">
    <property type="protein sequence ID" value="SJZ56533.1"/>
    <property type="molecule type" value="Genomic_DNA"/>
</dbReference>
<dbReference type="GO" id="GO:0052621">
    <property type="term" value="F:diguanylate cyclase activity"/>
    <property type="evidence" value="ECO:0007669"/>
    <property type="project" value="UniProtKB-EC"/>
</dbReference>
<dbReference type="PANTHER" id="PTHR45138">
    <property type="entry name" value="REGULATORY COMPONENTS OF SENSORY TRANSDUCTION SYSTEM"/>
    <property type="match status" value="1"/>
</dbReference>
<dbReference type="InterPro" id="IPR043128">
    <property type="entry name" value="Rev_trsase/Diguanyl_cyclase"/>
</dbReference>
<dbReference type="PROSITE" id="PS50887">
    <property type="entry name" value="GGDEF"/>
    <property type="match status" value="1"/>
</dbReference>
<dbReference type="InterPro" id="IPR029787">
    <property type="entry name" value="Nucleotide_cyclase"/>
</dbReference>
<evidence type="ECO:0000259" key="5">
    <source>
        <dbReference type="PROSITE" id="PS50110"/>
    </source>
</evidence>
<gene>
    <name evidence="7" type="ORF">SAMN02745119_00987</name>
</gene>
<protein>
    <recommendedName>
        <fullName evidence="1">diguanylate cyclase</fullName>
        <ecNumber evidence="1">2.7.7.65</ecNumber>
    </recommendedName>
</protein>
<dbReference type="CDD" id="cd01949">
    <property type="entry name" value="GGDEF"/>
    <property type="match status" value="1"/>
</dbReference>
<dbReference type="AlphaFoldDB" id="A0A1T4LPD8"/>
<reference evidence="8" key="1">
    <citation type="submission" date="2017-02" db="EMBL/GenBank/DDBJ databases">
        <authorList>
            <person name="Varghese N."/>
            <person name="Submissions S."/>
        </authorList>
    </citation>
    <scope>NUCLEOTIDE SEQUENCE [LARGE SCALE GENOMIC DNA]</scope>
    <source>
        <strain evidence="8">ATCC BAA-34</strain>
    </source>
</reference>
<name>A0A1T4LPD8_9BACT</name>
<keyword evidence="4" id="KW-0175">Coiled coil</keyword>
<dbReference type="InterPro" id="IPR001789">
    <property type="entry name" value="Sig_transdc_resp-reg_receiver"/>
</dbReference>
<dbReference type="Proteomes" id="UP000190102">
    <property type="component" value="Unassembled WGS sequence"/>
</dbReference>
<dbReference type="GO" id="GO:0000160">
    <property type="term" value="P:phosphorelay signal transduction system"/>
    <property type="evidence" value="ECO:0007669"/>
    <property type="project" value="InterPro"/>
</dbReference>
<dbReference type="PROSITE" id="PS50110">
    <property type="entry name" value="RESPONSE_REGULATORY"/>
    <property type="match status" value="1"/>
</dbReference>
<evidence type="ECO:0000313" key="8">
    <source>
        <dbReference type="Proteomes" id="UP000190102"/>
    </source>
</evidence>
<dbReference type="OrthoDB" id="9778432at2"/>
<dbReference type="InterPro" id="IPR011006">
    <property type="entry name" value="CheY-like_superfamily"/>
</dbReference>
<sequence length="307" mass="34414">MNLQDSPTTALVLDDNGGTRRQIVSDLEQSGLFNQIFEAADGLDGLHKVALTLPDIILCDVEMPRLDGLKFLAAIRSKPETEHIPVLMLTSSLDRGVKLKGLTDGARDFILIPYDPQELAARARLHLNAKRREEELRKQNQELELLSNKDTLTGAFNRRYLNHILTVELLRAARTDSLVSVLMIDIDHFKQINDTFGHQSGDHVLKRMTAEIAACLRDYDLLFRYGGEEFVVLLPDTSLLEARNVAQRLCQKVHSIRFSDALVNLHLTVSIGVAEFPGMNIGTAEELLEHADQALYQAKENGRNQVI</sequence>
<evidence type="ECO:0000313" key="7">
    <source>
        <dbReference type="EMBL" id="SJZ56533.1"/>
    </source>
</evidence>